<comment type="catalytic activity">
    <reaction evidence="10">
        <text>L-threonyl-[protein] + ATP = O-phospho-L-threonyl-[protein] + ADP + H(+)</text>
        <dbReference type="Rhea" id="RHEA:46608"/>
        <dbReference type="Rhea" id="RHEA-COMP:11060"/>
        <dbReference type="Rhea" id="RHEA-COMP:11605"/>
        <dbReference type="ChEBI" id="CHEBI:15378"/>
        <dbReference type="ChEBI" id="CHEBI:30013"/>
        <dbReference type="ChEBI" id="CHEBI:30616"/>
        <dbReference type="ChEBI" id="CHEBI:61977"/>
        <dbReference type="ChEBI" id="CHEBI:456216"/>
        <dbReference type="EC" id="2.7.11.22"/>
    </reaction>
</comment>
<evidence type="ECO:0000256" key="10">
    <source>
        <dbReference type="ARBA" id="ARBA00047811"/>
    </source>
</evidence>
<keyword evidence="4" id="KW-0808">Transferase</keyword>
<comment type="catalytic activity">
    <reaction evidence="12">
        <text>[DNA-directed RNA polymerase] + ATP = phospho-[DNA-directed RNA polymerase] + ADP + H(+)</text>
        <dbReference type="Rhea" id="RHEA:10216"/>
        <dbReference type="Rhea" id="RHEA-COMP:11321"/>
        <dbReference type="Rhea" id="RHEA-COMP:11322"/>
        <dbReference type="ChEBI" id="CHEBI:15378"/>
        <dbReference type="ChEBI" id="CHEBI:30616"/>
        <dbReference type="ChEBI" id="CHEBI:43176"/>
        <dbReference type="ChEBI" id="CHEBI:68546"/>
        <dbReference type="ChEBI" id="CHEBI:456216"/>
        <dbReference type="EC" id="2.7.11.23"/>
    </reaction>
</comment>
<feature type="compositionally biased region" description="Low complexity" evidence="14">
    <location>
        <begin position="1"/>
        <end position="15"/>
    </location>
</feature>
<feature type="binding site" evidence="13">
    <location>
        <position position="98"/>
    </location>
    <ligand>
        <name>ATP</name>
        <dbReference type="ChEBI" id="CHEBI:30616"/>
    </ligand>
</feature>
<dbReference type="InterPro" id="IPR011009">
    <property type="entry name" value="Kinase-like_dom_sf"/>
</dbReference>
<dbReference type="PROSITE" id="PS50011">
    <property type="entry name" value="PROTEIN_KINASE_DOM"/>
    <property type="match status" value="1"/>
</dbReference>
<dbReference type="Pfam" id="PF05725">
    <property type="entry name" value="FNIP"/>
    <property type="match status" value="1"/>
</dbReference>
<dbReference type="GO" id="GO:0008353">
    <property type="term" value="F:RNA polymerase II CTD heptapeptide repeat kinase activity"/>
    <property type="evidence" value="ECO:0007669"/>
    <property type="project" value="UniProtKB-EC"/>
</dbReference>
<keyword evidence="5 13" id="KW-0547">Nucleotide-binding</keyword>
<dbReference type="SUPFAM" id="SSF117281">
    <property type="entry name" value="Kelch motif"/>
    <property type="match status" value="1"/>
</dbReference>
<dbReference type="GO" id="GO:0004693">
    <property type="term" value="F:cyclin-dependent protein serine/threonine kinase activity"/>
    <property type="evidence" value="ECO:0007669"/>
    <property type="project" value="UniProtKB-EC"/>
</dbReference>
<evidence type="ECO:0000259" key="15">
    <source>
        <dbReference type="PROSITE" id="PS50011"/>
    </source>
</evidence>
<evidence type="ECO:0000256" key="11">
    <source>
        <dbReference type="ARBA" id="ARBA00048367"/>
    </source>
</evidence>
<dbReference type="InParanoid" id="D3BDG8"/>
<comment type="caution">
    <text evidence="16">The sequence shown here is derived from an EMBL/GenBank/DDBJ whole genome shotgun (WGS) entry which is preliminary data.</text>
</comment>
<accession>D3BDG8</accession>
<dbReference type="PROSITE" id="PS00107">
    <property type="entry name" value="PROTEIN_KINASE_ATP"/>
    <property type="match status" value="1"/>
</dbReference>
<keyword evidence="17" id="KW-1185">Reference proteome</keyword>
<comment type="subcellular location">
    <subcellularLocation>
        <location evidence="1">Nucleus</location>
    </subcellularLocation>
</comment>
<dbReference type="GeneID" id="31362033"/>
<feature type="compositionally biased region" description="Low complexity" evidence="14">
    <location>
        <begin position="23"/>
        <end position="41"/>
    </location>
</feature>
<evidence type="ECO:0000313" key="16">
    <source>
        <dbReference type="EMBL" id="EFA80612.1"/>
    </source>
</evidence>
<dbReference type="InterPro" id="IPR008615">
    <property type="entry name" value="FNIP"/>
</dbReference>
<comment type="similarity">
    <text evidence="9">Belongs to the protein kinase superfamily. STE Ser/Thr protein kinase family.</text>
</comment>
<dbReference type="Gene3D" id="3.30.200.20">
    <property type="entry name" value="Phosphorylase Kinase, domain 1"/>
    <property type="match status" value="1"/>
</dbReference>
<sequence length="1035" mass="119567">MEDTYHQQYQYQQQHHSNHHHQNNNNSGNSNHSSGNNSNSGTANNYRTITCCGNSNSNTGWGARSVDLYERIEQIGEGTFGQVYKAKNKLTDEVVALKKVLMENESEGFPITAIREIKILKELDHKNVVKLKEIVTSKASPANNGKGSVYMVFEFMDHDLNGLMDSPVFKFFQPDQVKCYLKQLLEGLDYCHRNNVLHRDNKESIIRDIPFGVETVNFGYDTYKVDKTIPNGFPSSVKKFIFNSDKSISALGFKIPNTVEEVVIKLYCRDQFSTRWIPDSVKSLTVSSGVLRDVFNLPKSITNLCLTRNENIVELQVRKIYDNHYLIFGQSRINFNAAIVSRIRSYLPVVDSLTIKSIWSVLKDSSLHIQSLTSKESEISQHISELHEYLRVIEHKLKKSINDDIDTHNQQVNQLLNELKYLVDINNSNNIIINNKEYNVNNNNNSSSSNNEFEEIKPDITDDYSLSTIIKSINENSTLISFIENNRVVFDQQKQQQDHISIIVNQYYNNNSDSWLLDSIYKYSKQFNPQRQLQIVQPFNIYTIKFDIQPFRSMIHKSISVTKPNQTKNTIFSLHRNGATLIHFVDDDYFHTEEVEFPEGHILDLRNTTMSTALVGEDIYIFSGFNAGSSKLIKYNIKAKSFSVVEDVKNLTRYYGVSLCYDGDDHIYLVGGNRDSRPDPTIESFNVHTKRLKIKEPSFKNYSNKVISVYHRRDGWIYTVPSDVPLVIAFNPISMESVEYRFNDLECAYSGCTDDDGNIYVLNHRKYFIRFNMDTKQFQRLESIEFYINYLSMVYRKVSPSKNFIYLLTGSRENLRYSVEQNKWEPFFENDEIDRKRFGKQLIEEIPLSIGSIEIGTNGSDSEEIQPFKRDDLPSTLEILILGESFKFPIEPCVLPSSLKVLEYYGGKHTLKAGSLPLNLEEFQYHGDSLLPFEDDGVLPLTLAILKAPLSCLPSIKSLPNLKSLILTICRVHQFFDFPYVPGRLISSMPPSIKHLDLTQFSYDIDEIFKDRSQYQIEYLMVDELKMEFHLHRRT</sequence>
<keyword evidence="8" id="KW-0539">Nucleus</keyword>
<dbReference type="GO" id="GO:0030332">
    <property type="term" value="F:cyclin binding"/>
    <property type="evidence" value="ECO:0007669"/>
    <property type="project" value="TreeGrafter"/>
</dbReference>
<dbReference type="Pfam" id="PF00069">
    <property type="entry name" value="Pkinase"/>
    <property type="match status" value="1"/>
</dbReference>
<dbReference type="STRING" id="670386.D3BDG8"/>
<dbReference type="InterPro" id="IPR015915">
    <property type="entry name" value="Kelch-typ_b-propeller"/>
</dbReference>
<evidence type="ECO:0000256" key="4">
    <source>
        <dbReference type="ARBA" id="ARBA00022679"/>
    </source>
</evidence>
<dbReference type="PANTHER" id="PTHR24056">
    <property type="entry name" value="CELL DIVISION PROTEIN KINASE"/>
    <property type="match status" value="1"/>
</dbReference>
<dbReference type="EMBL" id="ADBJ01000029">
    <property type="protein sequence ID" value="EFA80612.1"/>
    <property type="molecule type" value="Genomic_DNA"/>
</dbReference>
<evidence type="ECO:0000256" key="3">
    <source>
        <dbReference type="ARBA" id="ARBA00022527"/>
    </source>
</evidence>
<evidence type="ECO:0000256" key="9">
    <source>
        <dbReference type="ARBA" id="ARBA00025754"/>
    </source>
</evidence>
<feature type="region of interest" description="Disordered" evidence="14">
    <location>
        <begin position="1"/>
        <end position="42"/>
    </location>
</feature>
<dbReference type="AlphaFoldDB" id="D3BDG8"/>
<dbReference type="SUPFAM" id="SSF56112">
    <property type="entry name" value="Protein kinase-like (PK-like)"/>
    <property type="match status" value="1"/>
</dbReference>
<keyword evidence="7 13" id="KW-0067">ATP-binding</keyword>
<evidence type="ECO:0000256" key="6">
    <source>
        <dbReference type="ARBA" id="ARBA00022777"/>
    </source>
</evidence>
<organism evidence="16 17">
    <name type="scientific">Heterostelium pallidum (strain ATCC 26659 / Pp 5 / PN500)</name>
    <name type="common">Cellular slime mold</name>
    <name type="synonym">Polysphondylium pallidum</name>
    <dbReference type="NCBI Taxonomy" id="670386"/>
    <lineage>
        <taxon>Eukaryota</taxon>
        <taxon>Amoebozoa</taxon>
        <taxon>Evosea</taxon>
        <taxon>Eumycetozoa</taxon>
        <taxon>Dictyostelia</taxon>
        <taxon>Acytosteliales</taxon>
        <taxon>Acytosteliaceae</taxon>
        <taxon>Heterostelium</taxon>
    </lineage>
</organism>
<dbReference type="Gene3D" id="2.120.10.80">
    <property type="entry name" value="Kelch-type beta propeller"/>
    <property type="match status" value="1"/>
</dbReference>
<evidence type="ECO:0000256" key="12">
    <source>
        <dbReference type="ARBA" id="ARBA00049280"/>
    </source>
</evidence>
<evidence type="ECO:0000256" key="14">
    <source>
        <dbReference type="SAM" id="MobiDB-lite"/>
    </source>
</evidence>
<evidence type="ECO:0000256" key="1">
    <source>
        <dbReference type="ARBA" id="ARBA00004123"/>
    </source>
</evidence>
<proteinExistence type="inferred from homology"/>
<comment type="similarity">
    <text evidence="2">Belongs to the protein kinase superfamily. CMGC Ser/Thr protein kinase family. CDC2/CDKX subfamily.</text>
</comment>
<evidence type="ECO:0000256" key="2">
    <source>
        <dbReference type="ARBA" id="ARBA00006485"/>
    </source>
</evidence>
<keyword evidence="6" id="KW-0418">Kinase</keyword>
<evidence type="ECO:0000313" key="17">
    <source>
        <dbReference type="Proteomes" id="UP000001396"/>
    </source>
</evidence>
<dbReference type="GO" id="GO:0032968">
    <property type="term" value="P:positive regulation of transcription elongation by RNA polymerase II"/>
    <property type="evidence" value="ECO:0007669"/>
    <property type="project" value="TreeGrafter"/>
</dbReference>
<keyword evidence="3" id="KW-0723">Serine/threonine-protein kinase</keyword>
<gene>
    <name evidence="16" type="ORF">PPL_06551</name>
</gene>
<dbReference type="InterPro" id="IPR017441">
    <property type="entry name" value="Protein_kinase_ATP_BS"/>
</dbReference>
<dbReference type="FunFam" id="3.30.200.20:FF:000074">
    <property type="entry name" value="cyclin-dependent kinase 12 isoform X2"/>
    <property type="match status" value="1"/>
</dbReference>
<dbReference type="RefSeq" id="XP_020432732.1">
    <property type="nucleotide sequence ID" value="XM_020577405.1"/>
</dbReference>
<dbReference type="GO" id="GO:0005524">
    <property type="term" value="F:ATP binding"/>
    <property type="evidence" value="ECO:0007669"/>
    <property type="project" value="UniProtKB-UniRule"/>
</dbReference>
<evidence type="ECO:0000256" key="13">
    <source>
        <dbReference type="PROSITE-ProRule" id="PRU10141"/>
    </source>
</evidence>
<dbReference type="InterPro" id="IPR000719">
    <property type="entry name" value="Prot_kinase_dom"/>
</dbReference>
<evidence type="ECO:0000256" key="5">
    <source>
        <dbReference type="ARBA" id="ARBA00022741"/>
    </source>
</evidence>
<dbReference type="PANTHER" id="PTHR24056:SF546">
    <property type="entry name" value="CYCLIN-DEPENDENT KINASE 12"/>
    <property type="match status" value="1"/>
</dbReference>
<protein>
    <recommendedName>
        <fullName evidence="15">Protein kinase domain-containing protein</fullName>
    </recommendedName>
</protein>
<reference evidence="16 17" key="1">
    <citation type="journal article" date="2011" name="Genome Res.">
        <title>Phylogeny-wide analysis of social amoeba genomes highlights ancient origins for complex intercellular communication.</title>
        <authorList>
            <person name="Heidel A.J."/>
            <person name="Lawal H.M."/>
            <person name="Felder M."/>
            <person name="Schilde C."/>
            <person name="Helps N.R."/>
            <person name="Tunggal B."/>
            <person name="Rivero F."/>
            <person name="John U."/>
            <person name="Schleicher M."/>
            <person name="Eichinger L."/>
            <person name="Platzer M."/>
            <person name="Noegel A.A."/>
            <person name="Schaap P."/>
            <person name="Gloeckner G."/>
        </authorList>
    </citation>
    <scope>NUCLEOTIDE SEQUENCE [LARGE SCALE GENOMIC DNA]</scope>
    <source>
        <strain evidence="17">ATCC 26659 / Pp 5 / PN500</strain>
    </source>
</reference>
<dbReference type="Gene3D" id="1.10.510.10">
    <property type="entry name" value="Transferase(Phosphotransferase) domain 1"/>
    <property type="match status" value="1"/>
</dbReference>
<name>D3BDG8_HETP5</name>
<dbReference type="GO" id="GO:0008024">
    <property type="term" value="C:cyclin/CDK positive transcription elongation factor complex"/>
    <property type="evidence" value="ECO:0007669"/>
    <property type="project" value="TreeGrafter"/>
</dbReference>
<evidence type="ECO:0000256" key="7">
    <source>
        <dbReference type="ARBA" id="ARBA00022840"/>
    </source>
</evidence>
<feature type="domain" description="Protein kinase" evidence="15">
    <location>
        <begin position="69"/>
        <end position="390"/>
    </location>
</feature>
<evidence type="ECO:0000256" key="8">
    <source>
        <dbReference type="ARBA" id="ARBA00023242"/>
    </source>
</evidence>
<dbReference type="Proteomes" id="UP000001396">
    <property type="component" value="Unassembled WGS sequence"/>
</dbReference>
<dbReference type="InterPro" id="IPR050108">
    <property type="entry name" value="CDK"/>
</dbReference>
<comment type="catalytic activity">
    <reaction evidence="11">
        <text>L-seryl-[protein] + ATP = O-phospho-L-seryl-[protein] + ADP + H(+)</text>
        <dbReference type="Rhea" id="RHEA:17989"/>
        <dbReference type="Rhea" id="RHEA-COMP:9863"/>
        <dbReference type="Rhea" id="RHEA-COMP:11604"/>
        <dbReference type="ChEBI" id="CHEBI:15378"/>
        <dbReference type="ChEBI" id="CHEBI:29999"/>
        <dbReference type="ChEBI" id="CHEBI:30616"/>
        <dbReference type="ChEBI" id="CHEBI:83421"/>
        <dbReference type="ChEBI" id="CHEBI:456216"/>
        <dbReference type="EC" id="2.7.11.22"/>
    </reaction>
</comment>